<evidence type="ECO:0000256" key="3">
    <source>
        <dbReference type="ARBA" id="ARBA00022448"/>
    </source>
</evidence>
<evidence type="ECO:0000256" key="2">
    <source>
        <dbReference type="ARBA" id="ARBA00009773"/>
    </source>
</evidence>
<feature type="transmembrane region" description="Helical" evidence="8">
    <location>
        <begin position="290"/>
        <end position="311"/>
    </location>
</feature>
<dbReference type="Pfam" id="PF01594">
    <property type="entry name" value="AI-2E_transport"/>
    <property type="match status" value="1"/>
</dbReference>
<keyword evidence="4" id="KW-1003">Cell membrane</keyword>
<feature type="transmembrane region" description="Helical" evidence="8">
    <location>
        <begin position="331"/>
        <end position="364"/>
    </location>
</feature>
<dbReference type="AlphaFoldDB" id="A0A6J7DIG5"/>
<name>A0A6J7DIG5_9ZZZZ</name>
<feature type="transmembrane region" description="Helical" evidence="8">
    <location>
        <begin position="93"/>
        <end position="114"/>
    </location>
</feature>
<feature type="transmembrane region" description="Helical" evidence="8">
    <location>
        <begin position="186"/>
        <end position="214"/>
    </location>
</feature>
<proteinExistence type="inferred from homology"/>
<feature type="transmembrane region" description="Helical" evidence="8">
    <location>
        <begin position="235"/>
        <end position="258"/>
    </location>
</feature>
<protein>
    <submittedName>
        <fullName evidence="9">Unannotated protein</fullName>
    </submittedName>
</protein>
<sequence length="375" mass="39335">MAIAARIKKVTKRTGKAPVLPADYGVLGAPINRAHPYYFGFIATLGALTAIILMRALASVSQIFVLILIALFLATGLNPAVEALKRKNLSRATAVAVIFTSVIAFVIFFALVVAPPVVSQGTQLINKAPQLLNDLTNNAAINKLNNEYGIIDTLQTKLKSVTSNGTLLISTFGGVLGVGKSILSGFFSFLTVLVLTLYFITSLPQAVNLGLSLVPASRRNRVEILTNAIIGRVGSFVGSQIIIALMASIFVLILSLVLGLPSPIAIAMIILVCGLIPLVGHFIGCSIVTVIALTQSVLIGLIAFISYVVYVQVENYIVTPRIFKKTMSVPGAVTIIAALIGSSLLGLIGGLLAVPVAAAVILILDEVVIPRAEAS</sequence>
<keyword evidence="5 8" id="KW-0812">Transmembrane</keyword>
<dbReference type="EMBL" id="CAFBLH010000020">
    <property type="protein sequence ID" value="CAB4867023.1"/>
    <property type="molecule type" value="Genomic_DNA"/>
</dbReference>
<evidence type="ECO:0000313" key="9">
    <source>
        <dbReference type="EMBL" id="CAB4867023.1"/>
    </source>
</evidence>
<keyword evidence="6 8" id="KW-1133">Transmembrane helix</keyword>
<dbReference type="PANTHER" id="PTHR21716:SF53">
    <property type="entry name" value="PERMEASE PERM-RELATED"/>
    <property type="match status" value="1"/>
</dbReference>
<keyword evidence="3" id="KW-0813">Transport</keyword>
<keyword evidence="7 8" id="KW-0472">Membrane</keyword>
<dbReference type="InterPro" id="IPR002549">
    <property type="entry name" value="AI-2E-like"/>
</dbReference>
<organism evidence="9">
    <name type="scientific">freshwater metagenome</name>
    <dbReference type="NCBI Taxonomy" id="449393"/>
    <lineage>
        <taxon>unclassified sequences</taxon>
        <taxon>metagenomes</taxon>
        <taxon>ecological metagenomes</taxon>
    </lineage>
</organism>
<evidence type="ECO:0000256" key="4">
    <source>
        <dbReference type="ARBA" id="ARBA00022475"/>
    </source>
</evidence>
<feature type="transmembrane region" description="Helical" evidence="8">
    <location>
        <begin position="63"/>
        <end position="81"/>
    </location>
</feature>
<gene>
    <name evidence="9" type="ORF">UFOPK3342_00752</name>
</gene>
<reference evidence="9" key="1">
    <citation type="submission" date="2020-05" db="EMBL/GenBank/DDBJ databases">
        <authorList>
            <person name="Chiriac C."/>
            <person name="Salcher M."/>
            <person name="Ghai R."/>
            <person name="Kavagutti S V."/>
        </authorList>
    </citation>
    <scope>NUCLEOTIDE SEQUENCE</scope>
</reference>
<feature type="transmembrane region" description="Helical" evidence="8">
    <location>
        <begin position="264"/>
        <end position="283"/>
    </location>
</feature>
<evidence type="ECO:0000256" key="8">
    <source>
        <dbReference type="SAM" id="Phobius"/>
    </source>
</evidence>
<comment type="similarity">
    <text evidence="2">Belongs to the autoinducer-2 exporter (AI-2E) (TC 2.A.86) family.</text>
</comment>
<dbReference type="PANTHER" id="PTHR21716">
    <property type="entry name" value="TRANSMEMBRANE PROTEIN"/>
    <property type="match status" value="1"/>
</dbReference>
<feature type="transmembrane region" description="Helical" evidence="8">
    <location>
        <begin position="37"/>
        <end position="57"/>
    </location>
</feature>
<comment type="subcellular location">
    <subcellularLocation>
        <location evidence="1">Cell membrane</location>
        <topology evidence="1">Multi-pass membrane protein</topology>
    </subcellularLocation>
</comment>
<evidence type="ECO:0000256" key="7">
    <source>
        <dbReference type="ARBA" id="ARBA00023136"/>
    </source>
</evidence>
<evidence type="ECO:0000256" key="5">
    <source>
        <dbReference type="ARBA" id="ARBA00022692"/>
    </source>
</evidence>
<evidence type="ECO:0000256" key="6">
    <source>
        <dbReference type="ARBA" id="ARBA00022989"/>
    </source>
</evidence>
<evidence type="ECO:0000256" key="1">
    <source>
        <dbReference type="ARBA" id="ARBA00004651"/>
    </source>
</evidence>
<accession>A0A6J7DIG5</accession>
<dbReference type="GO" id="GO:0005886">
    <property type="term" value="C:plasma membrane"/>
    <property type="evidence" value="ECO:0007669"/>
    <property type="project" value="UniProtKB-SubCell"/>
</dbReference>